<dbReference type="GO" id="GO:0003689">
    <property type="term" value="F:DNA clamp loader activity"/>
    <property type="evidence" value="ECO:0007669"/>
    <property type="project" value="InterPro"/>
</dbReference>
<keyword evidence="5" id="KW-1185">Reference proteome</keyword>
<dbReference type="SUPFAM" id="SSF52540">
    <property type="entry name" value="P-loop containing nucleoside triphosphate hydrolases"/>
    <property type="match status" value="1"/>
</dbReference>
<dbReference type="Gene3D" id="1.20.272.10">
    <property type="match status" value="1"/>
</dbReference>
<feature type="domain" description="DNA replication factor RFC1 C-terminal" evidence="3">
    <location>
        <begin position="349"/>
        <end position="475"/>
    </location>
</feature>
<dbReference type="SUPFAM" id="SSF48019">
    <property type="entry name" value="post-AAA+ oligomerization domain-like"/>
    <property type="match status" value="1"/>
</dbReference>
<evidence type="ECO:0000313" key="5">
    <source>
        <dbReference type="Proteomes" id="UP000241365"/>
    </source>
</evidence>
<dbReference type="Gene3D" id="3.40.50.300">
    <property type="entry name" value="P-loop containing nucleotide triphosphate hydrolases"/>
    <property type="match status" value="1"/>
</dbReference>
<protein>
    <recommendedName>
        <fullName evidence="3">DNA replication factor RFC1 C-terminal domain-containing protein</fullName>
    </recommendedName>
</protein>
<dbReference type="PANTHER" id="PTHR23389">
    <property type="entry name" value="CHROMOSOME TRANSMISSION FIDELITY FACTOR 18"/>
    <property type="match status" value="1"/>
</dbReference>
<dbReference type="InterPro" id="IPR013725">
    <property type="entry name" value="DNA_replication_fac_RFC1_C"/>
</dbReference>
<dbReference type="GeneID" id="80512957"/>
<dbReference type="KEGG" id="vg:80512957"/>
<dbReference type="GO" id="GO:0003677">
    <property type="term" value="F:DNA binding"/>
    <property type="evidence" value="ECO:0007669"/>
    <property type="project" value="InterPro"/>
</dbReference>
<comment type="similarity">
    <text evidence="1">Belongs to the activator 1 large subunit family.</text>
</comment>
<dbReference type="GO" id="GO:0005524">
    <property type="term" value="F:ATP binding"/>
    <property type="evidence" value="ECO:0007669"/>
    <property type="project" value="InterPro"/>
</dbReference>
<reference evidence="4 5" key="1">
    <citation type="journal article" date="2016" name="Genome Announc.">
        <title>Complete Genome Sequence of a New Megavirus Family Member Isolated from an Inland Water Lake for the First Time in India.</title>
        <authorList>
            <person name="Chatterjee A."/>
            <person name="Ali F."/>
            <person name="Bange D."/>
            <person name="Kondabagil K."/>
        </authorList>
    </citation>
    <scope>NUCLEOTIDE SEQUENCE [LARGE SCALE GENOMIC DNA]</scope>
    <source>
        <strain evidence="4">1</strain>
    </source>
</reference>
<keyword evidence="2" id="KW-0235">DNA replication</keyword>
<dbReference type="Pfam" id="PF08519">
    <property type="entry name" value="RFC1"/>
    <property type="match status" value="1"/>
</dbReference>
<proteinExistence type="inferred from homology"/>
<dbReference type="GO" id="GO:0006260">
    <property type="term" value="P:DNA replication"/>
    <property type="evidence" value="ECO:0007669"/>
    <property type="project" value="UniProtKB-KW"/>
</dbReference>
<evidence type="ECO:0000259" key="3">
    <source>
        <dbReference type="Pfam" id="PF08519"/>
    </source>
</evidence>
<accession>A0A167REJ7</accession>
<sequence>MSNWLEKYKPQHSSDIIGGKDNVIFIKNFLAQFNKPIEDITRPNLIIKGINGVGKTLITDLVIEESGFEKVVADLSNVSVCRKTKRKKKTEKEINNTNRTIKTFYMTLQNKFISNKGEYNKKNIVLVFDNISNTSNSKEKESIKSIIKLNNKEKQFPIIVIANNKHSKIVTELRKMVTYNLKKNASNGKKENEKFRNEIDINAPSGDDIIKFINKICNSEKLKLIIKKTDDYDIYQEIISHSQYDIRRLVNILEELKTMYPDIDVTMDIFDKYREVSKTKDIDPGIYVSTGELLNNFDSIDKALATYEEERATIPLMVHENYPSNIRQQYPKLSLEQQIDMIRKISESISESDKIDGLIYSNQCWSLQSVHGFYSCVLPSYYINSVPNKLCKAEKYKFTQDYNKTSIKKINNKVIKKAQENQYLKKVSIYDFLYMASILKTLFENKEFDKVAELMKPYGLKLKEIEQIIKIDKINKSKCALTGKQRTLLKELLGVDE</sequence>
<name>A0A167REJ7_9VIRU</name>
<organism evidence="4 5">
    <name type="scientific">Powai lake megavirus</name>
    <dbReference type="NCBI Taxonomy" id="1842663"/>
    <lineage>
        <taxon>Viruses</taxon>
        <taxon>Varidnaviria</taxon>
        <taxon>Bamfordvirae</taxon>
        <taxon>Nucleocytoviricota</taxon>
        <taxon>Megaviricetes</taxon>
        <taxon>Imitervirales</taxon>
        <taxon>Mimiviridae</taxon>
        <taxon>Megamimivirinae</taxon>
        <taxon>Megavirus</taxon>
        <taxon>Megavirus powaiense</taxon>
    </lineage>
</organism>
<evidence type="ECO:0000256" key="2">
    <source>
        <dbReference type="ARBA" id="ARBA00022705"/>
    </source>
</evidence>
<dbReference type="Gene3D" id="1.10.8.60">
    <property type="match status" value="1"/>
</dbReference>
<dbReference type="InterPro" id="IPR027417">
    <property type="entry name" value="P-loop_NTPase"/>
</dbReference>
<dbReference type="InterPro" id="IPR008921">
    <property type="entry name" value="DNA_pol3_clamp-load_cplx_C"/>
</dbReference>
<dbReference type="PANTHER" id="PTHR23389:SF13">
    <property type="entry name" value="AAA+ ATPASE DOMAIN-CONTAINING PROTEIN"/>
    <property type="match status" value="1"/>
</dbReference>
<dbReference type="RefSeq" id="YP_010776346.1">
    <property type="nucleotide sequence ID" value="NC_075034.1"/>
</dbReference>
<evidence type="ECO:0000256" key="1">
    <source>
        <dbReference type="ARBA" id="ARBA00006116"/>
    </source>
</evidence>
<evidence type="ECO:0000313" key="4">
    <source>
        <dbReference type="EMBL" id="ANB50595.1"/>
    </source>
</evidence>
<dbReference type="EMBL" id="KU877344">
    <property type="protein sequence ID" value="ANB50595.1"/>
    <property type="molecule type" value="Genomic_DNA"/>
</dbReference>
<dbReference type="Proteomes" id="UP000241365">
    <property type="component" value="Segment"/>
</dbReference>